<sequence>MVQLPKIVPFGTLWPATMRERHLMLLAWMSHPPSLLKLCQITNHDRPPYGCATGGSGEVGIGEHSSWGGQYKSEFEEGEGEGVLDPQRIEEDLFNHIVWAPRTWPPEGETPHGLALVSQPSRLPSLAPLASQGLYTSTSLRPATTRRSHLMLLALVIKLR</sequence>
<protein>
    <submittedName>
        <fullName evidence="1">Uncharacterized protein</fullName>
    </submittedName>
</protein>
<comment type="caution">
    <text evidence="1">The sequence shown here is derived from an EMBL/GenBank/DDBJ whole genome shotgun (WGS) entry which is preliminary data.</text>
</comment>
<evidence type="ECO:0000313" key="2">
    <source>
        <dbReference type="Proteomes" id="UP001187192"/>
    </source>
</evidence>
<organism evidence="1 2">
    <name type="scientific">Ficus carica</name>
    <name type="common">Common fig</name>
    <dbReference type="NCBI Taxonomy" id="3494"/>
    <lineage>
        <taxon>Eukaryota</taxon>
        <taxon>Viridiplantae</taxon>
        <taxon>Streptophyta</taxon>
        <taxon>Embryophyta</taxon>
        <taxon>Tracheophyta</taxon>
        <taxon>Spermatophyta</taxon>
        <taxon>Magnoliopsida</taxon>
        <taxon>eudicotyledons</taxon>
        <taxon>Gunneridae</taxon>
        <taxon>Pentapetalae</taxon>
        <taxon>rosids</taxon>
        <taxon>fabids</taxon>
        <taxon>Rosales</taxon>
        <taxon>Moraceae</taxon>
        <taxon>Ficeae</taxon>
        <taxon>Ficus</taxon>
    </lineage>
</organism>
<gene>
    <name evidence="1" type="ORF">TIFTF001_045703</name>
</gene>
<proteinExistence type="predicted"/>
<keyword evidence="2" id="KW-1185">Reference proteome</keyword>
<evidence type="ECO:0000313" key="1">
    <source>
        <dbReference type="EMBL" id="GMN22788.1"/>
    </source>
</evidence>
<accession>A0AA87YTM8</accession>
<name>A0AA87YTM8_FICCA</name>
<reference evidence="1" key="1">
    <citation type="submission" date="2023-07" db="EMBL/GenBank/DDBJ databases">
        <title>draft genome sequence of fig (Ficus carica).</title>
        <authorList>
            <person name="Takahashi T."/>
            <person name="Nishimura K."/>
        </authorList>
    </citation>
    <scope>NUCLEOTIDE SEQUENCE</scope>
</reference>
<dbReference type="Proteomes" id="UP001187192">
    <property type="component" value="Unassembled WGS sequence"/>
</dbReference>
<dbReference type="EMBL" id="BTGU01004151">
    <property type="protein sequence ID" value="GMN22788.1"/>
    <property type="molecule type" value="Genomic_DNA"/>
</dbReference>
<dbReference type="AlphaFoldDB" id="A0AA87YTM8"/>